<proteinExistence type="inferred from homology"/>
<keyword evidence="5" id="KW-1185">Reference proteome</keyword>
<organism evidence="4 5">
    <name type="scientific">Paenibacillus xanthanilyticus</name>
    <dbReference type="NCBI Taxonomy" id="1783531"/>
    <lineage>
        <taxon>Bacteria</taxon>
        <taxon>Bacillati</taxon>
        <taxon>Bacillota</taxon>
        <taxon>Bacilli</taxon>
        <taxon>Bacillales</taxon>
        <taxon>Paenibacillaceae</taxon>
        <taxon>Paenibacillus</taxon>
    </lineage>
</organism>
<protein>
    <submittedName>
        <fullName evidence="4">Trans-sulfuration enzyme family protein</fullName>
    </submittedName>
</protein>
<evidence type="ECO:0000313" key="5">
    <source>
        <dbReference type="Proteomes" id="UP001595715"/>
    </source>
</evidence>
<dbReference type="InterPro" id="IPR000277">
    <property type="entry name" value="Cys/Met-Metab_PyrdxlP-dep_enz"/>
</dbReference>
<comment type="similarity">
    <text evidence="3">Belongs to the trans-sulfuration enzymes family.</text>
</comment>
<dbReference type="PANTHER" id="PTHR11808:SF80">
    <property type="entry name" value="CYSTATHIONINE GAMMA-LYASE"/>
    <property type="match status" value="1"/>
</dbReference>
<dbReference type="Pfam" id="PF01053">
    <property type="entry name" value="Cys_Met_Meta_PP"/>
    <property type="match status" value="1"/>
</dbReference>
<dbReference type="RefSeq" id="WP_377721999.1">
    <property type="nucleotide sequence ID" value="NZ_JBHSAM010000036.1"/>
</dbReference>
<dbReference type="EMBL" id="JBHSAM010000036">
    <property type="protein sequence ID" value="MFC4103400.1"/>
    <property type="molecule type" value="Genomic_DNA"/>
</dbReference>
<evidence type="ECO:0000256" key="2">
    <source>
        <dbReference type="ARBA" id="ARBA00022898"/>
    </source>
</evidence>
<gene>
    <name evidence="4" type="ORF">ACFOZ8_27670</name>
</gene>
<dbReference type="SUPFAM" id="SSF53383">
    <property type="entry name" value="PLP-dependent transferases"/>
    <property type="match status" value="1"/>
</dbReference>
<dbReference type="PANTHER" id="PTHR11808">
    <property type="entry name" value="TRANS-SULFURATION ENZYME FAMILY MEMBER"/>
    <property type="match status" value="1"/>
</dbReference>
<comment type="caution">
    <text evidence="4">The sequence shown here is derived from an EMBL/GenBank/DDBJ whole genome shotgun (WGS) entry which is preliminary data.</text>
</comment>
<dbReference type="Gene3D" id="3.40.640.10">
    <property type="entry name" value="Type I PLP-dependent aspartate aminotransferase-like (Major domain)"/>
    <property type="match status" value="1"/>
</dbReference>
<evidence type="ECO:0000256" key="1">
    <source>
        <dbReference type="ARBA" id="ARBA00001933"/>
    </source>
</evidence>
<dbReference type="InterPro" id="IPR015421">
    <property type="entry name" value="PyrdxlP-dep_Trfase_major"/>
</dbReference>
<reference evidence="5" key="1">
    <citation type="journal article" date="2019" name="Int. J. Syst. Evol. Microbiol.">
        <title>The Global Catalogue of Microorganisms (GCM) 10K type strain sequencing project: providing services to taxonomists for standard genome sequencing and annotation.</title>
        <authorList>
            <consortium name="The Broad Institute Genomics Platform"/>
            <consortium name="The Broad Institute Genome Sequencing Center for Infectious Disease"/>
            <person name="Wu L."/>
            <person name="Ma J."/>
        </authorList>
    </citation>
    <scope>NUCLEOTIDE SEQUENCE [LARGE SCALE GENOMIC DNA]</scope>
    <source>
        <strain evidence="5">IBRC-M 10987</strain>
    </source>
</reference>
<dbReference type="InterPro" id="IPR015422">
    <property type="entry name" value="PyrdxlP-dep_Trfase_small"/>
</dbReference>
<dbReference type="Gene3D" id="3.90.1150.10">
    <property type="entry name" value="Aspartate Aminotransferase, domain 1"/>
    <property type="match status" value="1"/>
</dbReference>
<evidence type="ECO:0000313" key="4">
    <source>
        <dbReference type="EMBL" id="MFC4103400.1"/>
    </source>
</evidence>
<accession>A0ABV8KBI7</accession>
<evidence type="ECO:0000256" key="3">
    <source>
        <dbReference type="RuleBase" id="RU362118"/>
    </source>
</evidence>
<dbReference type="InterPro" id="IPR015424">
    <property type="entry name" value="PyrdxlP-dep_Trfase"/>
</dbReference>
<dbReference type="Proteomes" id="UP001595715">
    <property type="component" value="Unassembled WGS sequence"/>
</dbReference>
<sequence length="392" mass="43374">MERKQMDEGLHTIVAHDQVDTKHYGAVTIPIYQNSLFAFEDHESFDQAMQDVLAATVYSRGNNPTVQYLESKIAALESAERARCFASGMAAIAGTLHALLRSGDHVICVDQAYGPTKQFLDELSDRYRVEVTYVDGCLLSDFEDALQPNTRLIYLESPTSGLFQLQDLEGIAALAKRTGALTMIDGSWATPCFQRPLTWGIDLVLHSMTKYFSGHSDCLGGVVAGRADLIDDIANKGYMLFGGVMTPHTASLMIRGLRTLPLRMERHQRNGLIVAEYLENHPLVNRVNHPGLPSHPQHMLARKQLDGYGSLFSFETQVPAALLKKWADALRYFRIGVSWGGFESLVTVGQTPASRNLTGNNPSVARLYIGLEDPQTLIGDIEQAFREIGQMS</sequence>
<name>A0ABV8KBI7_9BACL</name>
<dbReference type="PIRSF" id="PIRSF001434">
    <property type="entry name" value="CGS"/>
    <property type="match status" value="1"/>
</dbReference>
<comment type="cofactor">
    <cofactor evidence="1 3">
        <name>pyridoxal 5'-phosphate</name>
        <dbReference type="ChEBI" id="CHEBI:597326"/>
    </cofactor>
</comment>
<keyword evidence="2 3" id="KW-0663">Pyridoxal phosphate</keyword>
<dbReference type="CDD" id="cd00614">
    <property type="entry name" value="CGS_like"/>
    <property type="match status" value="1"/>
</dbReference>